<evidence type="ECO:0000256" key="18">
    <source>
        <dbReference type="PIRSR" id="PIRSR605027-6"/>
    </source>
</evidence>
<dbReference type="EMBL" id="LBMM01002191">
    <property type="protein sequence ID" value="KMQ95166.1"/>
    <property type="molecule type" value="Genomic_DNA"/>
</dbReference>
<protein>
    <recommendedName>
        <fullName evidence="5 19">Galactosylgalactosylxylosylprotein 3-beta-glucuronosyltransferase</fullName>
        <ecNumber evidence="5 19">2.4.1.135</ecNumber>
    </recommendedName>
</protein>
<comment type="pathway">
    <text evidence="3 19">Protein modification; protein glycosylation.</text>
</comment>
<keyword evidence="12" id="KW-0472">Membrane</keyword>
<dbReference type="STRING" id="67767.A0A0J7KXX6"/>
<feature type="binding site" evidence="17">
    <location>
        <position position="243"/>
    </location>
    <ligand>
        <name>Mn(2+)</name>
        <dbReference type="ChEBI" id="CHEBI:29035"/>
    </ligand>
</feature>
<dbReference type="PANTHER" id="PTHR10896:SF50">
    <property type="entry name" value="GALACTOSYLGALACTOSYLXYLOSYLPROTEIN 3-BETA-GLUCURONOSYLTRANSFERASE P"/>
    <property type="match status" value="1"/>
</dbReference>
<evidence type="ECO:0000256" key="5">
    <source>
        <dbReference type="ARBA" id="ARBA00012641"/>
    </source>
</evidence>
<comment type="subcellular location">
    <subcellularLocation>
        <location evidence="2 19">Golgi apparatus membrane</location>
        <topology evidence="2 19">Single-pass type II membrane protein</topology>
    </subcellularLocation>
</comment>
<accession>A0A0J7KXX6</accession>
<dbReference type="Proteomes" id="UP000036403">
    <property type="component" value="Unassembled WGS sequence"/>
</dbReference>
<evidence type="ECO:0000256" key="12">
    <source>
        <dbReference type="ARBA" id="ARBA00023136"/>
    </source>
</evidence>
<dbReference type="SUPFAM" id="SSF53448">
    <property type="entry name" value="Nucleotide-diphospho-sugar transferases"/>
    <property type="match status" value="1"/>
</dbReference>
<dbReference type="CDD" id="cd00218">
    <property type="entry name" value="GlcAT-I"/>
    <property type="match status" value="1"/>
</dbReference>
<dbReference type="GO" id="GO:0000139">
    <property type="term" value="C:Golgi membrane"/>
    <property type="evidence" value="ECO:0007669"/>
    <property type="project" value="UniProtKB-SubCell"/>
</dbReference>
<evidence type="ECO:0000256" key="14">
    <source>
        <dbReference type="ARBA" id="ARBA00023211"/>
    </source>
</evidence>
<evidence type="ECO:0000256" key="20">
    <source>
        <dbReference type="SAM" id="MobiDB-lite"/>
    </source>
</evidence>
<keyword evidence="7" id="KW-0812">Transmembrane</keyword>
<evidence type="ECO:0000256" key="8">
    <source>
        <dbReference type="ARBA" id="ARBA00022723"/>
    </source>
</evidence>
<feature type="region of interest" description="Disordered" evidence="20">
    <location>
        <begin position="106"/>
        <end position="136"/>
    </location>
</feature>
<feature type="glycosylation site" description="N-linked (GlcNAc...) asparagine" evidence="18">
    <location>
        <position position="347"/>
    </location>
</feature>
<evidence type="ECO:0000256" key="9">
    <source>
        <dbReference type="ARBA" id="ARBA00022968"/>
    </source>
</evidence>
<evidence type="ECO:0000313" key="21">
    <source>
        <dbReference type="EMBL" id="KMQ95166.1"/>
    </source>
</evidence>
<evidence type="ECO:0000256" key="15">
    <source>
        <dbReference type="ARBA" id="ARBA00047979"/>
    </source>
</evidence>
<dbReference type="GO" id="GO:0046872">
    <property type="term" value="F:metal ion binding"/>
    <property type="evidence" value="ECO:0007669"/>
    <property type="project" value="UniProtKB-KW"/>
</dbReference>
<feature type="compositionally biased region" description="Polar residues" evidence="20">
    <location>
        <begin position="106"/>
        <end position="120"/>
    </location>
</feature>
<evidence type="ECO:0000256" key="16">
    <source>
        <dbReference type="PIRSR" id="PIRSR605027-1"/>
    </source>
</evidence>
<gene>
    <name evidence="21" type="ORF">RF55_4636</name>
</gene>
<dbReference type="EC" id="2.4.1.135" evidence="5 19"/>
<keyword evidence="14 17" id="KW-0464">Manganese</keyword>
<comment type="similarity">
    <text evidence="4 19">Belongs to the glycosyltransferase 43 family.</text>
</comment>
<keyword evidence="13 18" id="KW-0325">Glycoprotein</keyword>
<keyword evidence="6 19" id="KW-0808">Transferase</keyword>
<evidence type="ECO:0000256" key="10">
    <source>
        <dbReference type="ARBA" id="ARBA00022989"/>
    </source>
</evidence>
<dbReference type="PANTHER" id="PTHR10896">
    <property type="entry name" value="GALACTOSYLGALACTOSYLXYLOSYLPROTEIN 3-BETA-GLUCURONOSYLTRANSFERASE BETA-1,3-GLUCURONYLTRANSFERASE"/>
    <property type="match status" value="1"/>
</dbReference>
<sequence length="385" mass="43168">MKPSMKMGVIALIGICVVFYQYHLSTGVTFDQVTAFNADTSAEDAGDLPIGEEGDNYSKTPRISEDMIRYAVYRVQIINGLSPEISSMLVQELISQLSKNVTAASRNNSKLSPLQSQPTATMVHKTVPPSSPFEESSEETLYIITPTYRRPEQIPELTRMAHTLMLIKNVHWLVIEDATVATKQVTKLLERTGLKFDHLIAPMPEKYKLKKGAKPRGVSNRNRGLQWIRANATRGVFYFADDDNTYDIELFDEIRKTKTVSMFPVGLCTKFGLSSPILKNGKFAGFYDGWVAGRKFPVDMAGFAVNVRFLHQRPNATMPFRAGYEEDGFLKSLAPFEPRDAQLLADNCTKVLAWHTQTKKNEPSAALDMKLYGATNLVKLKQQIV</sequence>
<proteinExistence type="inferred from homology"/>
<evidence type="ECO:0000256" key="17">
    <source>
        <dbReference type="PIRSR" id="PIRSR605027-3"/>
    </source>
</evidence>
<dbReference type="PaxDb" id="67767-A0A0J7KXX6"/>
<dbReference type="Pfam" id="PF03360">
    <property type="entry name" value="Glyco_transf_43"/>
    <property type="match status" value="1"/>
</dbReference>
<evidence type="ECO:0000256" key="3">
    <source>
        <dbReference type="ARBA" id="ARBA00004922"/>
    </source>
</evidence>
<reference evidence="21 22" key="1">
    <citation type="submission" date="2015-04" db="EMBL/GenBank/DDBJ databases">
        <title>Lasius niger genome sequencing.</title>
        <authorList>
            <person name="Konorov E.A."/>
            <person name="Nikitin M.A."/>
            <person name="Kirill M.V."/>
            <person name="Chang P."/>
        </authorList>
    </citation>
    <scope>NUCLEOTIDE SEQUENCE [LARGE SCALE GENOMIC DNA]</scope>
    <source>
        <tissue evidence="21">Whole</tissue>
    </source>
</reference>
<keyword evidence="11 19" id="KW-0333">Golgi apparatus</keyword>
<dbReference type="Gene3D" id="3.90.550.10">
    <property type="entry name" value="Spore Coat Polysaccharide Biosynthesis Protein SpsA, Chain A"/>
    <property type="match status" value="1"/>
</dbReference>
<evidence type="ECO:0000256" key="1">
    <source>
        <dbReference type="ARBA" id="ARBA00001936"/>
    </source>
</evidence>
<evidence type="ECO:0000256" key="2">
    <source>
        <dbReference type="ARBA" id="ARBA00004323"/>
    </source>
</evidence>
<comment type="caution">
    <text evidence="21">The sequence shown here is derived from an EMBL/GenBank/DDBJ whole genome shotgun (WGS) entry which is preliminary data.</text>
</comment>
<comment type="catalytic activity">
    <reaction evidence="15 19">
        <text>3-O-(beta-D-galactosyl-(1-&gt;3)-beta-D-galactosyl-(1-&gt;4)-beta-D-xylosyl)-L-seryl-[protein] + UDP-alpha-D-glucuronate = 3-O-(beta-D-GlcA-(1-&gt;3)-beta-D-Gal-(1-&gt;3)-beta-D-Gal-(1-&gt;4)-beta-D-Xyl)-L-seryl-[protein] + UDP + H(+)</text>
        <dbReference type="Rhea" id="RHEA:24168"/>
        <dbReference type="Rhea" id="RHEA-COMP:12571"/>
        <dbReference type="Rhea" id="RHEA-COMP:12573"/>
        <dbReference type="ChEBI" id="CHEBI:15378"/>
        <dbReference type="ChEBI" id="CHEBI:58052"/>
        <dbReference type="ChEBI" id="CHEBI:58223"/>
        <dbReference type="ChEBI" id="CHEBI:132090"/>
        <dbReference type="ChEBI" id="CHEBI:132093"/>
        <dbReference type="EC" id="2.4.1.135"/>
    </reaction>
</comment>
<dbReference type="InterPro" id="IPR029044">
    <property type="entry name" value="Nucleotide-diphossugar_trans"/>
</dbReference>
<keyword evidence="22" id="KW-1185">Reference proteome</keyword>
<dbReference type="GO" id="GO:0050650">
    <property type="term" value="P:chondroitin sulfate proteoglycan biosynthetic process"/>
    <property type="evidence" value="ECO:0007669"/>
    <property type="project" value="TreeGrafter"/>
</dbReference>
<evidence type="ECO:0000256" key="19">
    <source>
        <dbReference type="RuleBase" id="RU363127"/>
    </source>
</evidence>
<dbReference type="OrthoDB" id="675023at2759"/>
<organism evidence="21 22">
    <name type="scientific">Lasius niger</name>
    <name type="common">Black garden ant</name>
    <dbReference type="NCBI Taxonomy" id="67767"/>
    <lineage>
        <taxon>Eukaryota</taxon>
        <taxon>Metazoa</taxon>
        <taxon>Ecdysozoa</taxon>
        <taxon>Arthropoda</taxon>
        <taxon>Hexapoda</taxon>
        <taxon>Insecta</taxon>
        <taxon>Pterygota</taxon>
        <taxon>Neoptera</taxon>
        <taxon>Endopterygota</taxon>
        <taxon>Hymenoptera</taxon>
        <taxon>Apocrita</taxon>
        <taxon>Aculeata</taxon>
        <taxon>Formicoidea</taxon>
        <taxon>Formicidae</taxon>
        <taxon>Formicinae</taxon>
        <taxon>Lasius</taxon>
        <taxon>Lasius</taxon>
    </lineage>
</organism>
<dbReference type="AlphaFoldDB" id="A0A0J7KXX6"/>
<keyword evidence="10" id="KW-1133">Transmembrane helix</keyword>
<evidence type="ECO:0000256" key="7">
    <source>
        <dbReference type="ARBA" id="ARBA00022692"/>
    </source>
</evidence>
<keyword evidence="9 19" id="KW-0735">Signal-anchor</keyword>
<evidence type="ECO:0000313" key="22">
    <source>
        <dbReference type="Proteomes" id="UP000036403"/>
    </source>
</evidence>
<evidence type="ECO:0000256" key="6">
    <source>
        <dbReference type="ARBA" id="ARBA00022679"/>
    </source>
</evidence>
<dbReference type="InterPro" id="IPR005027">
    <property type="entry name" value="Glyco_trans_43"/>
</dbReference>
<evidence type="ECO:0000256" key="4">
    <source>
        <dbReference type="ARBA" id="ARBA00007706"/>
    </source>
</evidence>
<comment type="cofactor">
    <cofactor evidence="1 17 19">
        <name>Mn(2+)</name>
        <dbReference type="ChEBI" id="CHEBI:29035"/>
    </cofactor>
</comment>
<dbReference type="GO" id="GO:0015018">
    <property type="term" value="F:galactosylgalactosylxylosylprotein 3-beta-glucuronosyltransferase activity"/>
    <property type="evidence" value="ECO:0007669"/>
    <property type="project" value="UniProtKB-UniRule"/>
</dbReference>
<keyword evidence="8 17" id="KW-0479">Metal-binding</keyword>
<dbReference type="UniPathway" id="UPA00378"/>
<name>A0A0J7KXX6_LASNI</name>
<evidence type="ECO:0000256" key="13">
    <source>
        <dbReference type="ARBA" id="ARBA00023180"/>
    </source>
</evidence>
<dbReference type="FunFam" id="3.90.550.10:FF:000044">
    <property type="entry name" value="Galactosylgalactosylxylosylprotein 3-beta-glucuronosyltransferase"/>
    <property type="match status" value="1"/>
</dbReference>
<dbReference type="GO" id="GO:0005975">
    <property type="term" value="P:carbohydrate metabolic process"/>
    <property type="evidence" value="ECO:0007669"/>
    <property type="project" value="TreeGrafter"/>
</dbReference>
<evidence type="ECO:0000256" key="11">
    <source>
        <dbReference type="ARBA" id="ARBA00023034"/>
    </source>
</evidence>
<feature type="active site" description="Proton donor/acceptor" evidence="16">
    <location>
        <position position="326"/>
    </location>
</feature>